<dbReference type="InterPro" id="IPR036721">
    <property type="entry name" value="RCK_C_sf"/>
</dbReference>
<accession>A0ABW0JRJ9</accession>
<evidence type="ECO:0000256" key="4">
    <source>
        <dbReference type="ARBA" id="ARBA00022737"/>
    </source>
</evidence>
<feature type="transmembrane region" description="Helical" evidence="7">
    <location>
        <begin position="431"/>
        <end position="447"/>
    </location>
</feature>
<dbReference type="InterPro" id="IPR006037">
    <property type="entry name" value="RCK_C"/>
</dbReference>
<evidence type="ECO:0000259" key="8">
    <source>
        <dbReference type="PROSITE" id="PS51202"/>
    </source>
</evidence>
<feature type="transmembrane region" description="Helical" evidence="7">
    <location>
        <begin position="490"/>
        <end position="510"/>
    </location>
</feature>
<evidence type="ECO:0000313" key="10">
    <source>
        <dbReference type="Proteomes" id="UP001596018"/>
    </source>
</evidence>
<dbReference type="PANTHER" id="PTHR43652">
    <property type="entry name" value="BASIC AMINO ACID ANTIPORTER YFCC-RELATED"/>
    <property type="match status" value="1"/>
</dbReference>
<name>A0ABW0JRJ9_9GAMM</name>
<dbReference type="PROSITE" id="PS51202">
    <property type="entry name" value="RCK_C"/>
    <property type="match status" value="2"/>
</dbReference>
<feature type="transmembrane region" description="Helical" evidence="7">
    <location>
        <begin position="42"/>
        <end position="60"/>
    </location>
</feature>
<keyword evidence="2" id="KW-0813">Transport</keyword>
<feature type="transmembrane region" description="Helical" evidence="7">
    <location>
        <begin position="578"/>
        <end position="598"/>
    </location>
</feature>
<dbReference type="Pfam" id="PF02080">
    <property type="entry name" value="TrkA_C"/>
    <property type="match status" value="2"/>
</dbReference>
<dbReference type="Proteomes" id="UP001596018">
    <property type="component" value="Unassembled WGS sequence"/>
</dbReference>
<dbReference type="InterPro" id="IPR004680">
    <property type="entry name" value="Cit_transptr-like_dom"/>
</dbReference>
<keyword evidence="3 7" id="KW-0812">Transmembrane</keyword>
<feature type="transmembrane region" description="Helical" evidence="7">
    <location>
        <begin position="17"/>
        <end position="35"/>
    </location>
</feature>
<sequence length="602" mass="65038">MRREIAPALRGGAPVSWQAWATVAIIVGAMALFVSEKVRIDLVALLVLGSLVVLGIVTPVQALSGFSNEATVTVAAMFALSLGIERSGVLDPLTRLLMKIRKPWLLTLAMMLAIAPLGAFVKNIALVATFLPLALRVCQRTGTSPARVLMPMAYAAQMGGVCTLIGTSSNLLADSLAQKHGMAEFGVFEFTQLGAVLAVVGITYLMLIGRHLLPKHIDATLPQGSDIGKYVTELEVSEDSPLLGTAIAEARLGEKFNVYPLELLRGERRMWSPREQKLQAGDVLLVRGDWDKIEEFQRQTRLHNAPERRYAKEGEQPRVLAEIMVAPASPVEDRRLAEIGLDWRYRATVLALHRRGEVLRDKLSVTRLAVGDVLLVLVDEDAMAKLRSDETFIVLNERDDSRGMSRKAIVAAAIMAAVVVVSGLHWLPIPIAAICGAVAMALTGCFGRKDVYEGMDWKIIVLLGAILPLGLAIENTGLSTVVVQGAMELVGGHGPLAALLMVYLLTALLTELMGHNPSVVLMVGIAITVAHAVHADPRPFVVAVAFAAATSFATPVGYPTNTMVYYAGGYRFTDFMKVGIPLIAIFCAVSMWLIPVFWPFNP</sequence>
<dbReference type="PANTHER" id="PTHR43652:SF2">
    <property type="entry name" value="BASIC AMINO ACID ANTIPORTER YFCC-RELATED"/>
    <property type="match status" value="1"/>
</dbReference>
<feature type="domain" description="RCK C-terminal" evidence="8">
    <location>
        <begin position="218"/>
        <end position="302"/>
    </location>
</feature>
<keyword evidence="4" id="KW-0677">Repeat</keyword>
<keyword evidence="5 7" id="KW-1133">Transmembrane helix</keyword>
<dbReference type="EMBL" id="JBHSMM010000001">
    <property type="protein sequence ID" value="MFC5438504.1"/>
    <property type="molecule type" value="Genomic_DNA"/>
</dbReference>
<feature type="transmembrane region" description="Helical" evidence="7">
    <location>
        <begin position="408"/>
        <end position="425"/>
    </location>
</feature>
<dbReference type="RefSeq" id="WP_377337627.1">
    <property type="nucleotide sequence ID" value="NZ_JALBWS010000015.1"/>
</dbReference>
<evidence type="ECO:0000256" key="7">
    <source>
        <dbReference type="SAM" id="Phobius"/>
    </source>
</evidence>
<dbReference type="Gene3D" id="3.30.70.1450">
    <property type="entry name" value="Regulator of K+ conductance, C-terminal domain"/>
    <property type="match status" value="2"/>
</dbReference>
<gene>
    <name evidence="9" type="ORF">ACFPK0_00605</name>
</gene>
<feature type="transmembrane region" description="Helical" evidence="7">
    <location>
        <begin position="459"/>
        <end position="478"/>
    </location>
</feature>
<evidence type="ECO:0000256" key="1">
    <source>
        <dbReference type="ARBA" id="ARBA00004141"/>
    </source>
</evidence>
<feature type="transmembrane region" description="Helical" evidence="7">
    <location>
        <begin position="540"/>
        <end position="558"/>
    </location>
</feature>
<reference evidence="10" key="1">
    <citation type="journal article" date="2019" name="Int. J. Syst. Evol. Microbiol.">
        <title>The Global Catalogue of Microorganisms (GCM) 10K type strain sequencing project: providing services to taxonomists for standard genome sequencing and annotation.</title>
        <authorList>
            <consortium name="The Broad Institute Genomics Platform"/>
            <consortium name="The Broad Institute Genome Sequencing Center for Infectious Disease"/>
            <person name="Wu L."/>
            <person name="Ma J."/>
        </authorList>
    </citation>
    <scope>NUCLEOTIDE SEQUENCE [LARGE SCALE GENOMIC DNA]</scope>
    <source>
        <strain evidence="10">KACC 12822</strain>
    </source>
</reference>
<keyword evidence="6 7" id="KW-0472">Membrane</keyword>
<evidence type="ECO:0000256" key="5">
    <source>
        <dbReference type="ARBA" id="ARBA00022989"/>
    </source>
</evidence>
<feature type="transmembrane region" description="Helical" evidence="7">
    <location>
        <begin position="104"/>
        <end position="125"/>
    </location>
</feature>
<dbReference type="Pfam" id="PF03600">
    <property type="entry name" value="CitMHS"/>
    <property type="match status" value="1"/>
</dbReference>
<proteinExistence type="predicted"/>
<keyword evidence="10" id="KW-1185">Reference proteome</keyword>
<evidence type="ECO:0000256" key="2">
    <source>
        <dbReference type="ARBA" id="ARBA00022448"/>
    </source>
</evidence>
<comment type="caution">
    <text evidence="9">The sequence shown here is derived from an EMBL/GenBank/DDBJ whole genome shotgun (WGS) entry which is preliminary data.</text>
</comment>
<feature type="transmembrane region" description="Helical" evidence="7">
    <location>
        <begin position="190"/>
        <end position="208"/>
    </location>
</feature>
<dbReference type="InterPro" id="IPR051679">
    <property type="entry name" value="DASS-Related_Transporters"/>
</dbReference>
<organism evidence="9 10">
    <name type="scientific">Rhodanobacter ginsenosidimutans</name>
    <dbReference type="NCBI Taxonomy" id="490571"/>
    <lineage>
        <taxon>Bacteria</taxon>
        <taxon>Pseudomonadati</taxon>
        <taxon>Pseudomonadota</taxon>
        <taxon>Gammaproteobacteria</taxon>
        <taxon>Lysobacterales</taxon>
        <taxon>Rhodanobacteraceae</taxon>
        <taxon>Rhodanobacter</taxon>
    </lineage>
</organism>
<evidence type="ECO:0000256" key="3">
    <source>
        <dbReference type="ARBA" id="ARBA00022692"/>
    </source>
</evidence>
<evidence type="ECO:0000256" key="6">
    <source>
        <dbReference type="ARBA" id="ARBA00023136"/>
    </source>
</evidence>
<comment type="subcellular location">
    <subcellularLocation>
        <location evidence="1">Membrane</location>
        <topology evidence="1">Multi-pass membrane protein</topology>
    </subcellularLocation>
</comment>
<feature type="transmembrane region" description="Helical" evidence="7">
    <location>
        <begin position="517"/>
        <end position="534"/>
    </location>
</feature>
<feature type="domain" description="RCK C-terminal" evidence="8">
    <location>
        <begin position="308"/>
        <end position="392"/>
    </location>
</feature>
<evidence type="ECO:0000313" key="9">
    <source>
        <dbReference type="EMBL" id="MFC5438504.1"/>
    </source>
</evidence>
<protein>
    <submittedName>
        <fullName evidence="9">SLC13 family permease</fullName>
    </submittedName>
</protein>
<dbReference type="SUPFAM" id="SSF116726">
    <property type="entry name" value="TrkA C-terminal domain-like"/>
    <property type="match status" value="2"/>
</dbReference>